<dbReference type="Proteomes" id="UP000188268">
    <property type="component" value="Unassembled WGS sequence"/>
</dbReference>
<organism evidence="1 2">
    <name type="scientific">Corchorus capsularis</name>
    <name type="common">Jute</name>
    <dbReference type="NCBI Taxonomy" id="210143"/>
    <lineage>
        <taxon>Eukaryota</taxon>
        <taxon>Viridiplantae</taxon>
        <taxon>Streptophyta</taxon>
        <taxon>Embryophyta</taxon>
        <taxon>Tracheophyta</taxon>
        <taxon>Spermatophyta</taxon>
        <taxon>Magnoliopsida</taxon>
        <taxon>eudicotyledons</taxon>
        <taxon>Gunneridae</taxon>
        <taxon>Pentapetalae</taxon>
        <taxon>rosids</taxon>
        <taxon>malvids</taxon>
        <taxon>Malvales</taxon>
        <taxon>Malvaceae</taxon>
        <taxon>Grewioideae</taxon>
        <taxon>Apeibeae</taxon>
        <taxon>Corchorus</taxon>
    </lineage>
</organism>
<dbReference type="EMBL" id="AWWV01010061">
    <property type="protein sequence ID" value="OMO81954.1"/>
    <property type="molecule type" value="Genomic_DNA"/>
</dbReference>
<name>A0A1R3IH97_COCAP</name>
<proteinExistence type="predicted"/>
<protein>
    <recommendedName>
        <fullName evidence="3">AP2/ERF domain-containing protein</fullName>
    </recommendedName>
</protein>
<evidence type="ECO:0000313" key="2">
    <source>
        <dbReference type="Proteomes" id="UP000188268"/>
    </source>
</evidence>
<evidence type="ECO:0000313" key="1">
    <source>
        <dbReference type="EMBL" id="OMO81954.1"/>
    </source>
</evidence>
<reference evidence="1 2" key="1">
    <citation type="submission" date="2013-09" db="EMBL/GenBank/DDBJ databases">
        <title>Corchorus capsularis genome sequencing.</title>
        <authorList>
            <person name="Alam M."/>
            <person name="Haque M.S."/>
            <person name="Islam M.S."/>
            <person name="Emdad E.M."/>
            <person name="Islam M.M."/>
            <person name="Ahmed B."/>
            <person name="Halim A."/>
            <person name="Hossen Q.M.M."/>
            <person name="Hossain M.Z."/>
            <person name="Ahmed R."/>
            <person name="Khan M.M."/>
            <person name="Islam R."/>
            <person name="Rashid M.M."/>
            <person name="Khan S.A."/>
            <person name="Rahman M.S."/>
            <person name="Alam M."/>
        </authorList>
    </citation>
    <scope>NUCLEOTIDE SEQUENCE [LARGE SCALE GENOMIC DNA]</scope>
    <source>
        <strain evidence="2">cv. CVL-1</strain>
        <tissue evidence="1">Whole seedling</tissue>
    </source>
</reference>
<dbReference type="OrthoDB" id="10566085at2759"/>
<comment type="caution">
    <text evidence="1">The sequence shown here is derived from an EMBL/GenBank/DDBJ whole genome shotgun (WGS) entry which is preliminary data.</text>
</comment>
<dbReference type="Gramene" id="OMO81954">
    <property type="protein sequence ID" value="OMO81954"/>
    <property type="gene ID" value="CCACVL1_12125"/>
</dbReference>
<dbReference type="AlphaFoldDB" id="A0A1R3IH97"/>
<gene>
    <name evidence="1" type="ORF">CCACVL1_12125</name>
</gene>
<evidence type="ECO:0008006" key="3">
    <source>
        <dbReference type="Google" id="ProtNLM"/>
    </source>
</evidence>
<sequence length="89" mass="10010">MDIQYTGKEITSEKHHQQARIGRVLAGFEDFHLGTFIGSTEEEAAIAYEYFAEAMSRAGLTGVVIYTIQEEISVLRYGLDRVLGLRGRK</sequence>
<keyword evidence="2" id="KW-1185">Reference proteome</keyword>
<accession>A0A1R3IH97</accession>